<evidence type="ECO:0000313" key="2">
    <source>
        <dbReference type="EMBL" id="BAM32151.1"/>
    </source>
</evidence>
<reference evidence="4" key="4">
    <citation type="journal article" date="2014" name="Genome Announc.">
        <title>Draft genome sequences of six enterohepatic helicobacter species isolated from humans and one from rhesus macaques.</title>
        <authorList>
            <person name="Shen Z."/>
            <person name="Sheh A."/>
            <person name="Young S.K."/>
            <person name="Abouelliel A."/>
            <person name="Ward D.V."/>
            <person name="Earl A.M."/>
            <person name="Fox J.G."/>
        </authorList>
    </citation>
    <scope>NUCLEOTIDE SEQUENCE [LARGE SCALE GENOMIC DNA]</scope>
    <source>
        <strain evidence="4">CCUG 18818</strain>
    </source>
</reference>
<evidence type="ECO:0000313" key="4">
    <source>
        <dbReference type="Proteomes" id="UP000005755"/>
    </source>
</evidence>
<accession>A0AAI8MMC5</accession>
<gene>
    <name evidence="2" type="ORF">HCBAA847_0913</name>
    <name evidence="3" type="ORF">HCCG_01242</name>
</gene>
<dbReference type="AlphaFoldDB" id="A0AAI8MMC5"/>
<reference evidence="2" key="3">
    <citation type="submission" date="2012-07" db="EMBL/GenBank/DDBJ databases">
        <authorList>
            <person name="Akiyama T."/>
            <person name="Takeshita N."/>
            <person name="Ohmagari N."/>
            <person name="Kirikae T."/>
        </authorList>
    </citation>
    <scope>NUCLEOTIDE SEQUENCE</scope>
    <source>
        <strain evidence="2">ATCC BAA-847</strain>
    </source>
</reference>
<dbReference type="EMBL" id="DS990392">
    <property type="protein sequence ID" value="EFR46695.1"/>
    <property type="molecule type" value="Genomic_DNA"/>
</dbReference>
<reference evidence="3" key="1">
    <citation type="submission" date="2008-08" db="EMBL/GenBank/DDBJ databases">
        <title>Annotation of Helicobacter cinaedi strain CCUG 18818.</title>
        <authorList>
            <consortium name="The Broad Institute Genome Sequencing Platform"/>
            <person name="Fox J.G."/>
            <person name="Shen Z."/>
            <person name="Charoenlap N."/>
            <person name="Schauer D.B."/>
            <person name="Ward D."/>
            <person name="Mehta T."/>
            <person name="Young S."/>
            <person name="Jaffe D."/>
            <person name="Gnerre S."/>
            <person name="Berlin A."/>
            <person name="Heiman D."/>
            <person name="Hepburn T."/>
            <person name="Shea T."/>
            <person name="Sykes S."/>
            <person name="Alvarado L."/>
            <person name="Kodira C."/>
            <person name="Borodovsky M."/>
            <person name="Lander E."/>
            <person name="Galagan J."/>
            <person name="Nusbaum C."/>
            <person name="Birren B."/>
        </authorList>
    </citation>
    <scope>NUCLEOTIDE SEQUENCE</scope>
    <source>
        <strain evidence="3">CCUG 18818</strain>
    </source>
</reference>
<sequence length="73" mass="8361">MSDFRKSTNLESSNSKIVSEKTRQSRSFFSKCGAQENHKVTLKGNDRRDFSQLPHLSPQAELLKHKNTKLSPE</sequence>
<dbReference type="Proteomes" id="UP000005755">
    <property type="component" value="Unassembled WGS sequence"/>
</dbReference>
<evidence type="ECO:0000313" key="5">
    <source>
        <dbReference type="Proteomes" id="UP000006036"/>
    </source>
</evidence>
<reference evidence="2 5" key="2">
    <citation type="journal article" date="2012" name="J. Bacteriol.">
        <title>Complete Genome Sequence of Helicobacter cinaedi Type Strain ATCC BAA-847.</title>
        <authorList>
            <person name="Miyoshi-Akiyama T."/>
            <person name="Takeshita N."/>
            <person name="Ohmagari N."/>
            <person name="Kirikae T."/>
        </authorList>
    </citation>
    <scope>NUCLEOTIDE SEQUENCE [LARGE SCALE GENOMIC DNA]</scope>
    <source>
        <strain evidence="2 5">ATCC BAA-847</strain>
    </source>
</reference>
<feature type="region of interest" description="Disordered" evidence="1">
    <location>
        <begin position="1"/>
        <end position="73"/>
    </location>
</feature>
<feature type="compositionally biased region" description="Basic and acidic residues" evidence="1">
    <location>
        <begin position="36"/>
        <end position="50"/>
    </location>
</feature>
<proteinExistence type="predicted"/>
<name>A0AAI8MMC5_9HELI</name>
<dbReference type="Proteomes" id="UP000006036">
    <property type="component" value="Chromosome 1"/>
</dbReference>
<evidence type="ECO:0000256" key="1">
    <source>
        <dbReference type="SAM" id="MobiDB-lite"/>
    </source>
</evidence>
<protein>
    <submittedName>
        <fullName evidence="2">Uncharacterized protein</fullName>
    </submittedName>
</protein>
<dbReference type="KEGG" id="hcb:HCBAA847_0913"/>
<evidence type="ECO:0000313" key="3">
    <source>
        <dbReference type="EMBL" id="EFR46695.1"/>
    </source>
</evidence>
<organism evidence="2 5">
    <name type="scientific">Helicobacter cinaedi CCUG 18818 = ATCC BAA-847</name>
    <dbReference type="NCBI Taxonomy" id="537971"/>
    <lineage>
        <taxon>Bacteria</taxon>
        <taxon>Pseudomonadati</taxon>
        <taxon>Campylobacterota</taxon>
        <taxon>Epsilonproteobacteria</taxon>
        <taxon>Campylobacterales</taxon>
        <taxon>Helicobacteraceae</taxon>
        <taxon>Helicobacter</taxon>
    </lineage>
</organism>
<keyword evidence="4" id="KW-1185">Reference proteome</keyword>
<dbReference type="EMBL" id="AP012492">
    <property type="protein sequence ID" value="BAM32151.1"/>
    <property type="molecule type" value="Genomic_DNA"/>
</dbReference>